<dbReference type="Gene3D" id="1.10.150.20">
    <property type="entry name" value="5' to 3' exonuclease, C-terminal subdomain"/>
    <property type="match status" value="1"/>
</dbReference>
<dbReference type="AlphaFoldDB" id="A0A840YR92"/>
<name>A0A840YR92_9SPHN</name>
<evidence type="ECO:0000256" key="2">
    <source>
        <dbReference type="SAM" id="Phobius"/>
    </source>
</evidence>
<keyword evidence="2" id="KW-1133">Transmembrane helix</keyword>
<accession>A0A840YR92</accession>
<comment type="caution">
    <text evidence="3">The sequence shown here is derived from an EMBL/GenBank/DDBJ whole genome shotgun (WGS) entry which is preliminary data.</text>
</comment>
<organism evidence="3 4">
    <name type="scientific">Sphingomonas xinjiangensis</name>
    <dbReference type="NCBI Taxonomy" id="643568"/>
    <lineage>
        <taxon>Bacteria</taxon>
        <taxon>Pseudomonadati</taxon>
        <taxon>Pseudomonadota</taxon>
        <taxon>Alphaproteobacteria</taxon>
        <taxon>Sphingomonadales</taxon>
        <taxon>Sphingomonadaceae</taxon>
        <taxon>Sphingomonas</taxon>
    </lineage>
</organism>
<dbReference type="EMBL" id="JACIJF010000007">
    <property type="protein sequence ID" value="MBB5711353.1"/>
    <property type="molecule type" value="Genomic_DNA"/>
</dbReference>
<evidence type="ECO:0000313" key="3">
    <source>
        <dbReference type="EMBL" id="MBB5711353.1"/>
    </source>
</evidence>
<feature type="region of interest" description="Disordered" evidence="1">
    <location>
        <begin position="61"/>
        <end position="139"/>
    </location>
</feature>
<proteinExistence type="predicted"/>
<gene>
    <name evidence="3" type="ORF">FHT02_002597</name>
</gene>
<evidence type="ECO:0000256" key="1">
    <source>
        <dbReference type="SAM" id="MobiDB-lite"/>
    </source>
</evidence>
<dbReference type="GO" id="GO:0004519">
    <property type="term" value="F:endonuclease activity"/>
    <property type="evidence" value="ECO:0007669"/>
    <property type="project" value="UniProtKB-KW"/>
</dbReference>
<feature type="compositionally biased region" description="Low complexity" evidence="1">
    <location>
        <begin position="106"/>
        <end position="128"/>
    </location>
</feature>
<dbReference type="RefSeq" id="WP_343056937.1">
    <property type="nucleotide sequence ID" value="NZ_JACIJF010000007.1"/>
</dbReference>
<reference evidence="3 4" key="1">
    <citation type="submission" date="2020-08" db="EMBL/GenBank/DDBJ databases">
        <title>Genomic Encyclopedia of Type Strains, Phase IV (KMG-IV): sequencing the most valuable type-strain genomes for metagenomic binning, comparative biology and taxonomic classification.</title>
        <authorList>
            <person name="Goeker M."/>
        </authorList>
    </citation>
    <scope>NUCLEOTIDE SEQUENCE [LARGE SCALE GENOMIC DNA]</scope>
    <source>
        <strain evidence="3 4">DSM 26736</strain>
    </source>
</reference>
<evidence type="ECO:0000313" key="4">
    <source>
        <dbReference type="Proteomes" id="UP000527143"/>
    </source>
</evidence>
<dbReference type="Proteomes" id="UP000527143">
    <property type="component" value="Unassembled WGS sequence"/>
</dbReference>
<keyword evidence="3" id="KW-0540">Nuclease</keyword>
<keyword evidence="2" id="KW-0472">Membrane</keyword>
<keyword evidence="3" id="KW-0378">Hydrolase</keyword>
<keyword evidence="3" id="KW-0255">Endonuclease</keyword>
<feature type="transmembrane region" description="Helical" evidence="2">
    <location>
        <begin position="20"/>
        <end position="43"/>
    </location>
</feature>
<protein>
    <submittedName>
        <fullName evidence="3">Putative flap endonuclease-1-like 5' DNA nuclease</fullName>
    </submittedName>
</protein>
<keyword evidence="2" id="KW-0812">Transmembrane</keyword>
<keyword evidence="4" id="KW-1185">Reference proteome</keyword>
<feature type="compositionally biased region" description="Pro residues" evidence="1">
    <location>
        <begin position="72"/>
        <end position="84"/>
    </location>
</feature>
<sequence length="213" mass="22388">MNDQMASPTPAAILNAGQDWLTLPFVLIGLGVIAALLILWWGARLATRRKQGRAELEAHGDVHYADTRKPTPAAPPAAPSPPPLGDAELPASPPAADPVREPAPLADEPIPAAAPMDAAPASVAASAPAPSPIDEADDFTRMKGVGPKLVERLRALGITRFSQLAAMSPEEAAALDAQLGDFQGRLQRDRWIEQARFLAAGDTAGYEAQFGRL</sequence>